<feature type="domain" description="Dehydrogenase E1 component" evidence="4">
    <location>
        <begin position="17"/>
        <end position="311"/>
    </location>
</feature>
<dbReference type="GO" id="GO:0006086">
    <property type="term" value="P:pyruvate decarboxylation to acetyl-CoA"/>
    <property type="evidence" value="ECO:0007669"/>
    <property type="project" value="TreeGrafter"/>
</dbReference>
<evidence type="ECO:0000256" key="1">
    <source>
        <dbReference type="ARBA" id="ARBA00001964"/>
    </source>
</evidence>
<name>A0A4Q0YCL2_9BACT</name>
<keyword evidence="3" id="KW-0786">Thiamine pyrophosphate</keyword>
<keyword evidence="2" id="KW-0560">Oxidoreductase</keyword>
<dbReference type="SUPFAM" id="SSF52518">
    <property type="entry name" value="Thiamin diphosphate-binding fold (THDP-binding)"/>
    <property type="match status" value="1"/>
</dbReference>
<reference evidence="5 6" key="1">
    <citation type="submission" date="2017-10" db="EMBL/GenBank/DDBJ databases">
        <title>Genomics of the genus Arcobacter.</title>
        <authorList>
            <person name="Perez-Cataluna A."/>
            <person name="Figueras M.J."/>
        </authorList>
    </citation>
    <scope>NUCLEOTIDE SEQUENCE [LARGE SCALE GENOMIC DNA]</scope>
    <source>
        <strain evidence="5 6">CECT 8993</strain>
    </source>
</reference>
<protein>
    <submittedName>
        <fullName evidence="5">Acetoin dehydrogenase</fullName>
    </submittedName>
</protein>
<organism evidence="5 6">
    <name type="scientific">Halarcobacter ebronensis</name>
    <dbReference type="NCBI Taxonomy" id="1462615"/>
    <lineage>
        <taxon>Bacteria</taxon>
        <taxon>Pseudomonadati</taxon>
        <taxon>Campylobacterota</taxon>
        <taxon>Epsilonproteobacteria</taxon>
        <taxon>Campylobacterales</taxon>
        <taxon>Arcobacteraceae</taxon>
        <taxon>Halarcobacter</taxon>
    </lineage>
</organism>
<evidence type="ECO:0000259" key="4">
    <source>
        <dbReference type="Pfam" id="PF00676"/>
    </source>
</evidence>
<dbReference type="Proteomes" id="UP000290172">
    <property type="component" value="Unassembled WGS sequence"/>
</dbReference>
<evidence type="ECO:0000256" key="2">
    <source>
        <dbReference type="ARBA" id="ARBA00023002"/>
    </source>
</evidence>
<accession>A0A4Q0YCL2</accession>
<evidence type="ECO:0000313" key="5">
    <source>
        <dbReference type="EMBL" id="RXJ66621.1"/>
    </source>
</evidence>
<comment type="caution">
    <text evidence="5">The sequence shown here is derived from an EMBL/GenBank/DDBJ whole genome shotgun (WGS) entry which is preliminary data.</text>
</comment>
<dbReference type="Gene3D" id="3.40.50.970">
    <property type="match status" value="1"/>
</dbReference>
<dbReference type="PANTHER" id="PTHR11516">
    <property type="entry name" value="PYRUVATE DEHYDROGENASE E1 COMPONENT, ALPHA SUBUNIT BACTERIAL AND ORGANELLAR"/>
    <property type="match status" value="1"/>
</dbReference>
<dbReference type="InterPro" id="IPR001017">
    <property type="entry name" value="DH_E1"/>
</dbReference>
<evidence type="ECO:0000256" key="3">
    <source>
        <dbReference type="ARBA" id="ARBA00023052"/>
    </source>
</evidence>
<evidence type="ECO:0000313" key="6">
    <source>
        <dbReference type="Proteomes" id="UP000290172"/>
    </source>
</evidence>
<dbReference type="RefSeq" id="WP_128982596.1">
    <property type="nucleotide sequence ID" value="NZ_PDKJ01000013.1"/>
</dbReference>
<dbReference type="GO" id="GO:0004739">
    <property type="term" value="F:pyruvate dehydrogenase (acetyl-transferring) activity"/>
    <property type="evidence" value="ECO:0007669"/>
    <property type="project" value="TreeGrafter"/>
</dbReference>
<dbReference type="Pfam" id="PF00676">
    <property type="entry name" value="E1_dh"/>
    <property type="match status" value="1"/>
</dbReference>
<dbReference type="AlphaFoldDB" id="A0A4Q0YCL2"/>
<comment type="cofactor">
    <cofactor evidence="1">
        <name>thiamine diphosphate</name>
        <dbReference type="ChEBI" id="CHEBI:58937"/>
    </cofactor>
</comment>
<dbReference type="InterPro" id="IPR050642">
    <property type="entry name" value="PDH_E1_Alpha_Subunit"/>
</dbReference>
<proteinExistence type="predicted"/>
<dbReference type="EMBL" id="PDKJ01000013">
    <property type="protein sequence ID" value="RXJ66621.1"/>
    <property type="molecule type" value="Genomic_DNA"/>
</dbReference>
<gene>
    <name evidence="5" type="ORF">CRV08_12390</name>
</gene>
<sequence length="324" mass="37177">MNINIDELKQIYLRAYKIRKTEEEIANRYSEQEMRCPTHLSIGQELVPSIYAQFITKEDYAVSTHRAHAHYLAKGGDLKAMIAEIYGKKTGCSHGMGGSMHLIDKKVGFMGSTAIVGGTIPIGVGLALSIQIKNENRISTVFLGDGSTEEGVFYESINFAALKDLPVIFICENNFYSVYSKLEVRQPKNRKIYKFVEAMGIKTLHADGYNIEEAYNKIKEAISYVKEKRKPILIELDTYRFREHCGPNFDNDIGYREEEEYKYFLSKDPLIALRTYLEENNVIDTVIASEQKIETEIKEAFTFAKESPWPKYNEISNYLYKESL</sequence>
<dbReference type="InterPro" id="IPR029061">
    <property type="entry name" value="THDP-binding"/>
</dbReference>
<dbReference type="CDD" id="cd02000">
    <property type="entry name" value="TPP_E1_PDC_ADC_BCADC"/>
    <property type="match status" value="1"/>
</dbReference>
<dbReference type="PANTHER" id="PTHR11516:SF60">
    <property type="entry name" value="PYRUVATE DEHYDROGENASE E1 COMPONENT SUBUNIT ALPHA"/>
    <property type="match status" value="1"/>
</dbReference>